<dbReference type="GO" id="GO:0015074">
    <property type="term" value="P:DNA integration"/>
    <property type="evidence" value="ECO:0007669"/>
    <property type="project" value="InterPro"/>
</dbReference>
<name>A0A6G0RFJ9_9STRA</name>
<dbReference type="PANTHER" id="PTHR37984:SF5">
    <property type="entry name" value="PROTEIN NYNRIN-LIKE"/>
    <property type="match status" value="1"/>
</dbReference>
<dbReference type="InterPro" id="IPR001584">
    <property type="entry name" value="Integrase_cat-core"/>
</dbReference>
<dbReference type="PANTHER" id="PTHR37984">
    <property type="entry name" value="PROTEIN CBG26694"/>
    <property type="match status" value="1"/>
</dbReference>
<dbReference type="GO" id="GO:0003676">
    <property type="term" value="F:nucleic acid binding"/>
    <property type="evidence" value="ECO:0007669"/>
    <property type="project" value="InterPro"/>
</dbReference>
<dbReference type="InterPro" id="IPR041588">
    <property type="entry name" value="Integrase_H2C2"/>
</dbReference>
<evidence type="ECO:0000313" key="3">
    <source>
        <dbReference type="EMBL" id="KAE9332326.1"/>
    </source>
</evidence>
<dbReference type="SUPFAM" id="SSF53098">
    <property type="entry name" value="Ribonuclease H-like"/>
    <property type="match status" value="1"/>
</dbReference>
<evidence type="ECO:0000313" key="4">
    <source>
        <dbReference type="Proteomes" id="UP000486351"/>
    </source>
</evidence>
<dbReference type="InterPro" id="IPR050951">
    <property type="entry name" value="Retrovirus_Pol_polyprotein"/>
</dbReference>
<feature type="domain" description="Integrase catalytic" evidence="2">
    <location>
        <begin position="133"/>
        <end position="218"/>
    </location>
</feature>
<dbReference type="InterPro" id="IPR012337">
    <property type="entry name" value="RNaseH-like_sf"/>
</dbReference>
<organism evidence="3 4">
    <name type="scientific">Phytophthora fragariae</name>
    <dbReference type="NCBI Taxonomy" id="53985"/>
    <lineage>
        <taxon>Eukaryota</taxon>
        <taxon>Sar</taxon>
        <taxon>Stramenopiles</taxon>
        <taxon>Oomycota</taxon>
        <taxon>Peronosporomycetes</taxon>
        <taxon>Peronosporales</taxon>
        <taxon>Peronosporaceae</taxon>
        <taxon>Phytophthora</taxon>
    </lineage>
</organism>
<evidence type="ECO:0000259" key="2">
    <source>
        <dbReference type="PROSITE" id="PS50994"/>
    </source>
</evidence>
<proteinExistence type="predicted"/>
<dbReference type="Gene3D" id="1.10.340.70">
    <property type="match status" value="1"/>
</dbReference>
<comment type="caution">
    <text evidence="3">The sequence shown here is derived from an EMBL/GenBank/DDBJ whole genome shotgun (WGS) entry which is preliminary data.</text>
</comment>
<dbReference type="Gene3D" id="3.30.420.10">
    <property type="entry name" value="Ribonuclease H-like superfamily/Ribonuclease H"/>
    <property type="match status" value="1"/>
</dbReference>
<dbReference type="PROSITE" id="PS50994">
    <property type="entry name" value="INTEGRASE"/>
    <property type="match status" value="1"/>
</dbReference>
<dbReference type="Proteomes" id="UP000486351">
    <property type="component" value="Unassembled WGS sequence"/>
</dbReference>
<dbReference type="InterPro" id="IPR036397">
    <property type="entry name" value="RNaseH_sf"/>
</dbReference>
<gene>
    <name evidence="3" type="ORF">PF008_g14994</name>
</gene>
<sequence length="447" mass="49133">MDLRDEIVAAYADDAVYAGIVAYLRAPSDETLGALSRNTRNQIDRYHLDGDLLFYSIDKFDAPRVVVPNDDDLRARIIHEFHDSPMGAHLGREKTFAAVSRDFFWPHMYKWVRKWVRTCETCQRVKPSKSSQAPLRPLPIATEAWRSVSMDSIFGLPPDAEGRTGVLIFVDRFTKMVHLIPVSDTVTAAEIAAHFIDCVFRHPGLPESIVSDRDQRFTPTFWPLPASEYEAVDVDGSTSGDGWPDGAHQSGPRRRPSRVGAPSCLLLSLLALNNAEHAATGMTPFFANNARHPRVPALITVGHPTAPRGSTLGGDEDDVNAMTSAAHEAVTLNAVTRSKTKQVLATPDTAASPLATWTARTLINPGNAGLPVAANYAPEIQTRPVDNAAVSESSCNGNRLPALCATHCRTQWTSRKRMLTSVGARTWLHLRQKIKYPCQLTAFGHQQ</sequence>
<dbReference type="Pfam" id="PF17921">
    <property type="entry name" value="Integrase_H2C2"/>
    <property type="match status" value="1"/>
</dbReference>
<feature type="region of interest" description="Disordered" evidence="1">
    <location>
        <begin position="233"/>
        <end position="258"/>
    </location>
</feature>
<dbReference type="FunFam" id="1.10.340.70:FF:000001">
    <property type="entry name" value="Retrovirus-related Pol polyprotein from transposon gypsy-like Protein"/>
    <property type="match status" value="1"/>
</dbReference>
<accession>A0A6G0RFJ9</accession>
<protein>
    <recommendedName>
        <fullName evidence="2">Integrase catalytic domain-containing protein</fullName>
    </recommendedName>
</protein>
<evidence type="ECO:0000256" key="1">
    <source>
        <dbReference type="SAM" id="MobiDB-lite"/>
    </source>
</evidence>
<reference evidence="3 4" key="1">
    <citation type="submission" date="2018-09" db="EMBL/GenBank/DDBJ databases">
        <title>Genomic investigation of the strawberry pathogen Phytophthora fragariae indicates pathogenicity is determined by transcriptional variation in three key races.</title>
        <authorList>
            <person name="Adams T.M."/>
            <person name="Armitage A.D."/>
            <person name="Sobczyk M.K."/>
            <person name="Bates H.J."/>
            <person name="Dunwell J.M."/>
            <person name="Nellist C.F."/>
            <person name="Harrison R.J."/>
        </authorList>
    </citation>
    <scope>NUCLEOTIDE SEQUENCE [LARGE SCALE GENOMIC DNA]</scope>
    <source>
        <strain evidence="3 4">NOV-77</strain>
    </source>
</reference>
<dbReference type="EMBL" id="QXFY01000954">
    <property type="protein sequence ID" value="KAE9332326.1"/>
    <property type="molecule type" value="Genomic_DNA"/>
</dbReference>
<dbReference type="AlphaFoldDB" id="A0A6G0RFJ9"/>